<dbReference type="InterPro" id="IPR045247">
    <property type="entry name" value="Oye-like"/>
</dbReference>
<dbReference type="Gene3D" id="3.20.20.70">
    <property type="entry name" value="Aldolase class I"/>
    <property type="match status" value="1"/>
</dbReference>
<feature type="domain" description="NADH:flavin oxidoreductase/NADH oxidase N-terminal" evidence="1">
    <location>
        <begin position="8"/>
        <end position="340"/>
    </location>
</feature>
<sequence length="369" mass="41063">MSAVHKSKLFEPVTVGTVRLQHRVVMAPLTRFRNVNKHIPSDMAPEYYSQRASVPGTLLISEATFVAERAGGYPYAPGVWSSEQIQGWKKVTDAVHAKGSFIFCQLWALGRAANPKELAKANLPFVSSSDVPLPETTVAPRPLTVPEIKEYAELFAQAAKNALAAGFDGVEVHGANGYLLDQFLQDMCNKRTDQYGGSIEGRCRFPLEVLDAVTKAVGQNKTAIRLSPWELFQGMRMKEPEPTFSHLVRAIKAAYPDFAYLHVTEPRVHSGEDREPQPGESNDFMRAIWAPKPLMSAGGYTRELALEAADKHDNSLVAFGRMFISNPDLPLRLKKKSPLNEYNRATFYTQGKEGYIDYPFLKEGLKAML</sequence>
<dbReference type="OrthoDB" id="276546at2759"/>
<dbReference type="GO" id="GO:0003959">
    <property type="term" value="F:NADPH dehydrogenase activity"/>
    <property type="evidence" value="ECO:0007669"/>
    <property type="project" value="TreeGrafter"/>
</dbReference>
<dbReference type="EMBL" id="ML213520">
    <property type="protein sequence ID" value="TFK48213.1"/>
    <property type="molecule type" value="Genomic_DNA"/>
</dbReference>
<proteinExistence type="predicted"/>
<dbReference type="STRING" id="5364.A0A5C3MTE2"/>
<dbReference type="CDD" id="cd02933">
    <property type="entry name" value="OYE_like_FMN"/>
    <property type="match status" value="1"/>
</dbReference>
<protein>
    <submittedName>
        <fullName evidence="2">NADH:flavin oxidoreductase/NADH oxidase</fullName>
    </submittedName>
</protein>
<dbReference type="Proteomes" id="UP000305948">
    <property type="component" value="Unassembled WGS sequence"/>
</dbReference>
<dbReference type="Pfam" id="PF00724">
    <property type="entry name" value="Oxidored_FMN"/>
    <property type="match status" value="1"/>
</dbReference>
<reference evidence="2 3" key="1">
    <citation type="journal article" date="2019" name="Nat. Ecol. Evol.">
        <title>Megaphylogeny resolves global patterns of mushroom evolution.</title>
        <authorList>
            <person name="Varga T."/>
            <person name="Krizsan K."/>
            <person name="Foldi C."/>
            <person name="Dima B."/>
            <person name="Sanchez-Garcia M."/>
            <person name="Sanchez-Ramirez S."/>
            <person name="Szollosi G.J."/>
            <person name="Szarkandi J.G."/>
            <person name="Papp V."/>
            <person name="Albert L."/>
            <person name="Andreopoulos W."/>
            <person name="Angelini C."/>
            <person name="Antonin V."/>
            <person name="Barry K.W."/>
            <person name="Bougher N.L."/>
            <person name="Buchanan P."/>
            <person name="Buyck B."/>
            <person name="Bense V."/>
            <person name="Catcheside P."/>
            <person name="Chovatia M."/>
            <person name="Cooper J."/>
            <person name="Damon W."/>
            <person name="Desjardin D."/>
            <person name="Finy P."/>
            <person name="Geml J."/>
            <person name="Haridas S."/>
            <person name="Hughes K."/>
            <person name="Justo A."/>
            <person name="Karasinski D."/>
            <person name="Kautmanova I."/>
            <person name="Kiss B."/>
            <person name="Kocsube S."/>
            <person name="Kotiranta H."/>
            <person name="LaButti K.M."/>
            <person name="Lechner B.E."/>
            <person name="Liimatainen K."/>
            <person name="Lipzen A."/>
            <person name="Lukacs Z."/>
            <person name="Mihaltcheva S."/>
            <person name="Morgado L.N."/>
            <person name="Niskanen T."/>
            <person name="Noordeloos M.E."/>
            <person name="Ohm R.A."/>
            <person name="Ortiz-Santana B."/>
            <person name="Ovrebo C."/>
            <person name="Racz N."/>
            <person name="Riley R."/>
            <person name="Savchenko A."/>
            <person name="Shiryaev A."/>
            <person name="Soop K."/>
            <person name="Spirin V."/>
            <person name="Szebenyi C."/>
            <person name="Tomsovsky M."/>
            <person name="Tulloss R.E."/>
            <person name="Uehling J."/>
            <person name="Grigoriev I.V."/>
            <person name="Vagvolgyi C."/>
            <person name="Papp T."/>
            <person name="Martin F.M."/>
            <person name="Miettinen O."/>
            <person name="Hibbett D.S."/>
            <person name="Nagy L.G."/>
        </authorList>
    </citation>
    <scope>NUCLEOTIDE SEQUENCE [LARGE SCALE GENOMIC DNA]</scope>
    <source>
        <strain evidence="2 3">OMC1185</strain>
    </source>
</reference>
<dbReference type="GO" id="GO:0010181">
    <property type="term" value="F:FMN binding"/>
    <property type="evidence" value="ECO:0007669"/>
    <property type="project" value="InterPro"/>
</dbReference>
<dbReference type="InterPro" id="IPR001155">
    <property type="entry name" value="OxRdtase_FMN_N"/>
</dbReference>
<accession>A0A5C3MTE2</accession>
<evidence type="ECO:0000259" key="1">
    <source>
        <dbReference type="Pfam" id="PF00724"/>
    </source>
</evidence>
<dbReference type="FunFam" id="3.20.20.70:FF:000138">
    <property type="entry name" value="NADPH dehydrogenase 1"/>
    <property type="match status" value="1"/>
</dbReference>
<evidence type="ECO:0000313" key="2">
    <source>
        <dbReference type="EMBL" id="TFK48213.1"/>
    </source>
</evidence>
<organism evidence="2 3">
    <name type="scientific">Heliocybe sulcata</name>
    <dbReference type="NCBI Taxonomy" id="5364"/>
    <lineage>
        <taxon>Eukaryota</taxon>
        <taxon>Fungi</taxon>
        <taxon>Dikarya</taxon>
        <taxon>Basidiomycota</taxon>
        <taxon>Agaricomycotina</taxon>
        <taxon>Agaricomycetes</taxon>
        <taxon>Gloeophyllales</taxon>
        <taxon>Gloeophyllaceae</taxon>
        <taxon>Heliocybe</taxon>
    </lineage>
</organism>
<dbReference type="SUPFAM" id="SSF51395">
    <property type="entry name" value="FMN-linked oxidoreductases"/>
    <property type="match status" value="1"/>
</dbReference>
<dbReference type="InterPro" id="IPR013785">
    <property type="entry name" value="Aldolase_TIM"/>
</dbReference>
<keyword evidence="3" id="KW-1185">Reference proteome</keyword>
<gene>
    <name evidence="2" type="ORF">OE88DRAFT_1664651</name>
</gene>
<name>A0A5C3MTE2_9AGAM</name>
<dbReference type="PANTHER" id="PTHR22893:SF91">
    <property type="entry name" value="NADPH DEHYDROGENASE 2-RELATED"/>
    <property type="match status" value="1"/>
</dbReference>
<dbReference type="AlphaFoldDB" id="A0A5C3MTE2"/>
<dbReference type="PANTHER" id="PTHR22893">
    <property type="entry name" value="NADH OXIDOREDUCTASE-RELATED"/>
    <property type="match status" value="1"/>
</dbReference>
<evidence type="ECO:0000313" key="3">
    <source>
        <dbReference type="Proteomes" id="UP000305948"/>
    </source>
</evidence>